<dbReference type="Bgee" id="ENSECAG00000008200">
    <property type="expression patterns" value="Expressed in liver and 17 other cell types or tissues"/>
</dbReference>
<accession>A0A3Q2ICC0</accession>
<reference evidence="21" key="3">
    <citation type="submission" date="2025-09" db="UniProtKB">
        <authorList>
            <consortium name="Ensembl"/>
        </authorList>
    </citation>
    <scope>IDENTIFICATION</scope>
    <source>
        <strain evidence="21">Thoroughbred</strain>
    </source>
</reference>
<keyword evidence="7" id="KW-0297">G-protein coupled receptor</keyword>
<dbReference type="GO" id="GO:0017046">
    <property type="term" value="F:peptide hormone binding"/>
    <property type="evidence" value="ECO:0007669"/>
    <property type="project" value="Ensembl"/>
</dbReference>
<gene>
    <name evidence="21 23" type="primary">VIPR1</name>
</gene>
<dbReference type="AlphaFoldDB" id="A0A3Q2ICC0"/>
<dbReference type="InterPro" id="IPR001879">
    <property type="entry name" value="GPCR_2_extracellular_dom"/>
</dbReference>
<dbReference type="PANTHER" id="PTHR45620">
    <property type="entry name" value="PDF RECEPTOR-LIKE PROTEIN-RELATED"/>
    <property type="match status" value="1"/>
</dbReference>
<dbReference type="PROSITE" id="PS51257">
    <property type="entry name" value="PROKAR_LIPOPROTEIN"/>
    <property type="match status" value="1"/>
</dbReference>
<evidence type="ECO:0000313" key="23">
    <source>
        <dbReference type="VGNC" id="VGNC:24908"/>
    </source>
</evidence>
<keyword evidence="22" id="KW-1185">Reference proteome</keyword>
<reference evidence="21" key="2">
    <citation type="submission" date="2025-08" db="UniProtKB">
        <authorList>
            <consortium name="Ensembl"/>
        </authorList>
    </citation>
    <scope>IDENTIFICATION</scope>
    <source>
        <strain evidence="21">Thoroughbred</strain>
    </source>
</reference>
<evidence type="ECO:0000256" key="10">
    <source>
        <dbReference type="ARBA" id="ARBA00023170"/>
    </source>
</evidence>
<dbReference type="SMART" id="SM00008">
    <property type="entry name" value="HormR"/>
    <property type="match status" value="1"/>
</dbReference>
<sequence length="457" mass="51242">MRSPSPPPARWLCVLAGALACALGPTGSWAAGLQREECDYLQMIEVQHKQCLEEAQLENETAGCSKMWDNLTCWPATPRGQVVVLACPPIFRLFSSTQGNVSRSCTSEGWTHLEPGPYNIACGLDDKTSGLDEQQTVFYSSVKTGYTIGYSLSLAALLVATAILSLFRKLHCTRNYIHMHLFISFILRAAAVFIKDLALFHGGETDHCSEGSVGCKAAVVLFQYCVMANFFWLLVEGLYLHTLLAVSFFSERKYFWGYILIGWGVPSTFIMVWTIIRIHFEDYGCWDTINSSLWWIIKAPILTSILVNFILFIRIIRILVQKLRTPDVGKNDSSPYSRLAKSTLLLIPLFGVHYIMFAFFPDNFKAEVKMVFELVVGSFQGFVVAILYCFLNGEVQAELRRKWRRWHLQGVLGSDPKYRHPSAGSNGATCSTQVSMLTRVSPGARRSSSFQAEVSLV</sequence>
<name>A0A3Q2ICC0_HORSE</name>
<dbReference type="GeneTree" id="ENSGT00940000156402"/>
<dbReference type="SUPFAM" id="SSF111418">
    <property type="entry name" value="Hormone receptor domain"/>
    <property type="match status" value="1"/>
</dbReference>
<feature type="transmembrane region" description="Helical" evidence="17">
    <location>
        <begin position="255"/>
        <end position="276"/>
    </location>
</feature>
<dbReference type="GO" id="GO:0001634">
    <property type="term" value="F:pituitary adenylate cyclase-activating polypeptide receptor activity"/>
    <property type="evidence" value="ECO:0007669"/>
    <property type="project" value="Ensembl"/>
</dbReference>
<evidence type="ECO:0000313" key="21">
    <source>
        <dbReference type="Ensembl" id="ENSECAP00000045304.2"/>
    </source>
</evidence>
<feature type="transmembrane region" description="Helical" evidence="17">
    <location>
        <begin position="296"/>
        <end position="319"/>
    </location>
</feature>
<dbReference type="Gene3D" id="1.20.1070.10">
    <property type="entry name" value="Rhodopsin 7-helix transmembrane proteins"/>
    <property type="match status" value="1"/>
</dbReference>
<dbReference type="VGNC" id="VGNC:24908">
    <property type="gene designation" value="VIPR1"/>
</dbReference>
<dbReference type="Pfam" id="PF02793">
    <property type="entry name" value="HRM"/>
    <property type="match status" value="1"/>
</dbReference>
<dbReference type="PaxDb" id="9796-ENSECAP00000045304"/>
<evidence type="ECO:0000256" key="6">
    <source>
        <dbReference type="ARBA" id="ARBA00022989"/>
    </source>
</evidence>
<dbReference type="Proteomes" id="UP000002281">
    <property type="component" value="Chromosome 16"/>
</dbReference>
<dbReference type="InterPro" id="IPR036445">
    <property type="entry name" value="GPCR_2_extracell_dom_sf"/>
</dbReference>
<keyword evidence="11" id="KW-0325">Glycoprotein</keyword>
<evidence type="ECO:0000256" key="7">
    <source>
        <dbReference type="ARBA" id="ARBA00023040"/>
    </source>
</evidence>
<dbReference type="InterPro" id="IPR001571">
    <property type="entry name" value="GPCR_2_VIP_rcpt"/>
</dbReference>
<evidence type="ECO:0000256" key="12">
    <source>
        <dbReference type="ARBA" id="ARBA00023224"/>
    </source>
</evidence>
<feature type="transmembrane region" description="Helical" evidence="17">
    <location>
        <begin position="221"/>
        <end position="243"/>
    </location>
</feature>
<evidence type="ECO:0000256" key="17">
    <source>
        <dbReference type="SAM" id="Phobius"/>
    </source>
</evidence>
<dbReference type="PROSITE" id="PS50261">
    <property type="entry name" value="G_PROTEIN_RECEP_F2_4"/>
    <property type="match status" value="1"/>
</dbReference>
<keyword evidence="12" id="KW-0807">Transducer</keyword>
<keyword evidence="10" id="KW-0675">Receptor</keyword>
<proteinExistence type="inferred from homology"/>
<keyword evidence="5 18" id="KW-0732">Signal</keyword>
<feature type="transmembrane region" description="Helical" evidence="17">
    <location>
        <begin position="179"/>
        <end position="201"/>
    </location>
</feature>
<dbReference type="Gene3D" id="4.10.1240.10">
    <property type="entry name" value="GPCR, family 2, extracellular hormone receptor domain"/>
    <property type="match status" value="1"/>
</dbReference>
<feature type="chain" id="PRO_5040255847" description="Vasoactive intestinal polypeptide receptor 1" evidence="18">
    <location>
        <begin position="31"/>
        <end position="457"/>
    </location>
</feature>
<evidence type="ECO:0000256" key="4">
    <source>
        <dbReference type="ARBA" id="ARBA00022692"/>
    </source>
</evidence>
<keyword evidence="6 17" id="KW-1133">Transmembrane helix</keyword>
<evidence type="ECO:0000313" key="22">
    <source>
        <dbReference type="Proteomes" id="UP000002281"/>
    </source>
</evidence>
<dbReference type="Ensembl" id="ENSECAT00000038755.3">
    <property type="protein sequence ID" value="ENSECAP00000045304.2"/>
    <property type="gene ID" value="ENSECAG00000008200.4"/>
</dbReference>
<dbReference type="KEGG" id="ecb:100055146"/>
<dbReference type="InterPro" id="IPR017983">
    <property type="entry name" value="GPCR_2_secretin-like_CS"/>
</dbReference>
<dbReference type="InterPro" id="IPR050332">
    <property type="entry name" value="GPCR_2"/>
</dbReference>
<dbReference type="GO" id="GO:0007187">
    <property type="term" value="P:G protein-coupled receptor signaling pathway, coupled to cyclic nucleotide second messenger"/>
    <property type="evidence" value="ECO:0007669"/>
    <property type="project" value="Ensembl"/>
</dbReference>
<evidence type="ECO:0000256" key="16">
    <source>
        <dbReference type="ARBA" id="ARBA00081946"/>
    </source>
</evidence>
<evidence type="ECO:0000259" key="20">
    <source>
        <dbReference type="PROSITE" id="PS50261"/>
    </source>
</evidence>
<protein>
    <recommendedName>
        <fullName evidence="15">Vasoactive intestinal polypeptide receptor 1</fullName>
    </recommendedName>
    <alternativeName>
        <fullName evidence="16">Pituitary adenylate cyclase-activating polypeptide type II receptor</fullName>
    </alternativeName>
</protein>
<comment type="subunit">
    <text evidence="14">Interacts with ADCYAP1/PACAP; activated by both PACAP27 and PACAP38 neuropeptides. Interacts with VIP; the interaction results in VIPR1 activation.</text>
</comment>
<keyword evidence="3" id="KW-1003">Cell membrane</keyword>
<keyword evidence="4 17" id="KW-0812">Transmembrane</keyword>
<dbReference type="GO" id="GO:0007166">
    <property type="term" value="P:cell surface receptor signaling pathway"/>
    <property type="evidence" value="ECO:0007669"/>
    <property type="project" value="InterPro"/>
</dbReference>
<dbReference type="PROSITE" id="PS00649">
    <property type="entry name" value="G_PROTEIN_RECEP_F2_1"/>
    <property type="match status" value="1"/>
</dbReference>
<dbReference type="InParanoid" id="A0A3Q2ICC0"/>
<evidence type="ECO:0000256" key="3">
    <source>
        <dbReference type="ARBA" id="ARBA00022475"/>
    </source>
</evidence>
<reference evidence="21 22" key="1">
    <citation type="journal article" date="2009" name="Science">
        <title>Genome sequence, comparative analysis, and population genetics of the domestic horse.</title>
        <authorList>
            <consortium name="Broad Institute Genome Sequencing Platform"/>
            <consortium name="Broad Institute Whole Genome Assembly Team"/>
            <person name="Wade C.M."/>
            <person name="Giulotto E."/>
            <person name="Sigurdsson S."/>
            <person name="Zoli M."/>
            <person name="Gnerre S."/>
            <person name="Imsland F."/>
            <person name="Lear T.L."/>
            <person name="Adelson D.L."/>
            <person name="Bailey E."/>
            <person name="Bellone R.R."/>
            <person name="Bloecker H."/>
            <person name="Distl O."/>
            <person name="Edgar R.C."/>
            <person name="Garber M."/>
            <person name="Leeb T."/>
            <person name="Mauceli E."/>
            <person name="MacLeod J.N."/>
            <person name="Penedo M.C.T."/>
            <person name="Raison J.M."/>
            <person name="Sharpe T."/>
            <person name="Vogel J."/>
            <person name="Andersson L."/>
            <person name="Antczak D.F."/>
            <person name="Biagi T."/>
            <person name="Binns M.M."/>
            <person name="Chowdhary B.P."/>
            <person name="Coleman S.J."/>
            <person name="Della Valle G."/>
            <person name="Fryc S."/>
            <person name="Guerin G."/>
            <person name="Hasegawa T."/>
            <person name="Hill E.W."/>
            <person name="Jurka J."/>
            <person name="Kiialainen A."/>
            <person name="Lindgren G."/>
            <person name="Liu J."/>
            <person name="Magnani E."/>
            <person name="Mickelson J.R."/>
            <person name="Murray J."/>
            <person name="Nergadze S.G."/>
            <person name="Onofrio R."/>
            <person name="Pedroni S."/>
            <person name="Piras M.F."/>
            <person name="Raudsepp T."/>
            <person name="Rocchi M."/>
            <person name="Roeed K.H."/>
            <person name="Ryder O.A."/>
            <person name="Searle S."/>
            <person name="Skow L."/>
            <person name="Swinburne J.E."/>
            <person name="Syvaenen A.C."/>
            <person name="Tozaki T."/>
            <person name="Valberg S.J."/>
            <person name="Vaudin M."/>
            <person name="White J.R."/>
            <person name="Zody M.C."/>
            <person name="Lander E.S."/>
            <person name="Lindblad-Toh K."/>
        </authorList>
    </citation>
    <scope>NUCLEOTIDE SEQUENCE [LARGE SCALE GENOMIC DNA]</scope>
    <source>
        <strain evidence="21 22">Thoroughbred</strain>
    </source>
</reference>
<dbReference type="GO" id="GO:0005886">
    <property type="term" value="C:plasma membrane"/>
    <property type="evidence" value="ECO:0007669"/>
    <property type="project" value="UniProtKB-SubCell"/>
</dbReference>
<evidence type="ECO:0000256" key="5">
    <source>
        <dbReference type="ARBA" id="ARBA00022729"/>
    </source>
</evidence>
<dbReference type="CTD" id="7433"/>
<comment type="similarity">
    <text evidence="2">Belongs to the G-protein coupled receptor 2 family.</text>
</comment>
<dbReference type="InterPro" id="IPR017981">
    <property type="entry name" value="GPCR_2-like_7TM"/>
</dbReference>
<comment type="subcellular location">
    <subcellularLocation>
        <location evidence="1">Cell membrane</location>
        <topology evidence="1">Multi-pass membrane protein</topology>
    </subcellularLocation>
</comment>
<dbReference type="PRINTS" id="PR00491">
    <property type="entry name" value="VASOACTVEIPR"/>
</dbReference>
<evidence type="ECO:0000256" key="13">
    <source>
        <dbReference type="ARBA" id="ARBA00059006"/>
    </source>
</evidence>
<dbReference type="GO" id="GO:0004999">
    <property type="term" value="F:vasoactive intestinal polypeptide receptor activity"/>
    <property type="evidence" value="ECO:0007669"/>
    <property type="project" value="Ensembl"/>
</dbReference>
<dbReference type="PROSITE" id="PS50227">
    <property type="entry name" value="G_PROTEIN_RECEP_F2_3"/>
    <property type="match status" value="1"/>
</dbReference>
<organism evidence="21 22">
    <name type="scientific">Equus caballus</name>
    <name type="common">Horse</name>
    <dbReference type="NCBI Taxonomy" id="9796"/>
    <lineage>
        <taxon>Eukaryota</taxon>
        <taxon>Metazoa</taxon>
        <taxon>Chordata</taxon>
        <taxon>Craniata</taxon>
        <taxon>Vertebrata</taxon>
        <taxon>Euteleostomi</taxon>
        <taxon>Mammalia</taxon>
        <taxon>Eutheria</taxon>
        <taxon>Laurasiatheria</taxon>
        <taxon>Perissodactyla</taxon>
        <taxon>Equidae</taxon>
        <taxon>Equus</taxon>
    </lineage>
</organism>
<feature type="signal peptide" evidence="18">
    <location>
        <begin position="1"/>
        <end position="30"/>
    </location>
</feature>
<dbReference type="STRING" id="9796.ENSECAP00000045304"/>
<feature type="domain" description="G-protein coupled receptors family 2 profile 2" evidence="20">
    <location>
        <begin position="142"/>
        <end position="392"/>
    </location>
</feature>
<dbReference type="PANTHER" id="PTHR45620:SF24">
    <property type="entry name" value="VASOACTIVE INTESTINAL POLYPEPTIDE RECEPTOR 1"/>
    <property type="match status" value="1"/>
</dbReference>
<evidence type="ECO:0000256" key="15">
    <source>
        <dbReference type="ARBA" id="ARBA00071715"/>
    </source>
</evidence>
<dbReference type="InterPro" id="IPR000832">
    <property type="entry name" value="GPCR_2_secretin-like"/>
</dbReference>
<dbReference type="FunFam" id="1.20.1070.10:FF:000032">
    <property type="entry name" value="Vasoactive intestinal polypeptide receptor 1"/>
    <property type="match status" value="1"/>
</dbReference>
<evidence type="ECO:0000256" key="11">
    <source>
        <dbReference type="ARBA" id="ARBA00023180"/>
    </source>
</evidence>
<dbReference type="OrthoDB" id="5967113at2759"/>
<feature type="domain" description="G-protein coupled receptors family 2 profile 1" evidence="19">
    <location>
        <begin position="50"/>
        <end position="126"/>
    </location>
</feature>
<dbReference type="SUPFAM" id="SSF81321">
    <property type="entry name" value="Family A G protein-coupled receptor-like"/>
    <property type="match status" value="1"/>
</dbReference>
<evidence type="ECO:0000256" key="1">
    <source>
        <dbReference type="ARBA" id="ARBA00004651"/>
    </source>
</evidence>
<evidence type="ECO:0000256" key="8">
    <source>
        <dbReference type="ARBA" id="ARBA00023136"/>
    </source>
</evidence>
<evidence type="ECO:0000259" key="19">
    <source>
        <dbReference type="PROSITE" id="PS50227"/>
    </source>
</evidence>
<dbReference type="PRINTS" id="PR00249">
    <property type="entry name" value="GPCRSECRETIN"/>
</dbReference>
<dbReference type="GO" id="GO:0043235">
    <property type="term" value="C:receptor complex"/>
    <property type="evidence" value="ECO:0007669"/>
    <property type="project" value="Ensembl"/>
</dbReference>
<dbReference type="GO" id="GO:0007189">
    <property type="term" value="P:adenylate cyclase-activating G protein-coupled receptor signaling pathway"/>
    <property type="evidence" value="ECO:0007669"/>
    <property type="project" value="Ensembl"/>
</dbReference>
<evidence type="ECO:0000256" key="14">
    <source>
        <dbReference type="ARBA" id="ARBA00065860"/>
    </source>
</evidence>
<dbReference type="FunFam" id="4.10.1240.10:FF:000016">
    <property type="entry name" value="Vasoactive intestinal peptide receptor 1"/>
    <property type="match status" value="1"/>
</dbReference>
<feature type="transmembrane region" description="Helical" evidence="17">
    <location>
        <begin position="148"/>
        <end position="167"/>
    </location>
</feature>
<feature type="transmembrane region" description="Helical" evidence="17">
    <location>
        <begin position="371"/>
        <end position="391"/>
    </location>
</feature>
<evidence type="ECO:0000256" key="2">
    <source>
        <dbReference type="ARBA" id="ARBA00005314"/>
    </source>
</evidence>
<dbReference type="RefSeq" id="XP_001501662.2">
    <property type="nucleotide sequence ID" value="XM_001501612.7"/>
</dbReference>
<evidence type="ECO:0000256" key="18">
    <source>
        <dbReference type="SAM" id="SignalP"/>
    </source>
</evidence>
<dbReference type="PRINTS" id="PR01154">
    <property type="entry name" value="VIP1RECEPTOR"/>
</dbReference>
<evidence type="ECO:0000256" key="9">
    <source>
        <dbReference type="ARBA" id="ARBA00023157"/>
    </source>
</evidence>
<comment type="function">
    <text evidence="13">G protein-coupled receptor activated by the neuropeptides vasoactive intestinal peptide (VIP) and pituitary adenylate cyclase-activating polypeptide (ADCYAP1/PACAP). Binds VIP and both PACAP27 and PACAP38 bioactive peptides with the following order of ligand affinity VIP = PACAP27 &gt; PACAP38. Ligand binding causes a conformation change that triggers signaling via guanine nucleotide-binding proteins (G proteins) and modulates the activity of downstream effectors. Activates cAMP-dependent pathway.</text>
</comment>
<dbReference type="FunCoup" id="A0A3Q2ICC0">
    <property type="interactions" value="79"/>
</dbReference>
<dbReference type="Pfam" id="PF00002">
    <property type="entry name" value="7tm_2"/>
    <property type="match status" value="1"/>
</dbReference>
<dbReference type="PROSITE" id="PS00650">
    <property type="entry name" value="G_PROTEIN_RECEP_F2_2"/>
    <property type="match status" value="1"/>
</dbReference>
<keyword evidence="8 17" id="KW-0472">Membrane</keyword>
<feature type="transmembrane region" description="Helical" evidence="17">
    <location>
        <begin position="339"/>
        <end position="359"/>
    </location>
</feature>
<dbReference type="GeneID" id="100055146"/>
<dbReference type="InterPro" id="IPR001771">
    <property type="entry name" value="GPCR_2_VIP_rcpt_1"/>
</dbReference>
<keyword evidence="9" id="KW-1015">Disulfide bond</keyword>